<comment type="caution">
    <text evidence="1">The sequence shown here is derived from an EMBL/GenBank/DDBJ whole genome shotgun (WGS) entry which is preliminary data.</text>
</comment>
<dbReference type="RefSeq" id="WP_289348035.1">
    <property type="nucleotide sequence ID" value="NZ_JAUCFI010000001.1"/>
</dbReference>
<dbReference type="Proteomes" id="UP001238973">
    <property type="component" value="Unassembled WGS sequence"/>
</dbReference>
<evidence type="ECO:0000313" key="1">
    <source>
        <dbReference type="EMBL" id="MDM5281808.1"/>
    </source>
</evidence>
<name>A0AAJ1QHZ6_9BACI</name>
<reference evidence="1" key="1">
    <citation type="submission" date="2023-06" db="EMBL/GenBank/DDBJ databases">
        <title>Comparative genomics of Bacillaceae isolates and their secondary metabolite potential.</title>
        <authorList>
            <person name="Song L."/>
            <person name="Nielsen L.J."/>
            <person name="Mohite O."/>
            <person name="Xu X."/>
            <person name="Weber T."/>
            <person name="Kovacs A.T."/>
        </authorList>
    </citation>
    <scope>NUCLEOTIDE SEQUENCE</scope>
    <source>
        <strain evidence="1">G1S1</strain>
    </source>
</reference>
<dbReference type="AlphaFoldDB" id="A0AAJ1QHZ6"/>
<proteinExistence type="predicted"/>
<sequence>MERNNTVILNEVIVGLYSNKELDIMLNKLSNYYQVDIADFTVSKVNPNSYKEMIT</sequence>
<accession>A0AAJ1QHZ6</accession>
<protein>
    <submittedName>
        <fullName evidence="1">Uncharacterized protein</fullName>
    </submittedName>
</protein>
<gene>
    <name evidence="1" type="ORF">QUF85_00205</name>
</gene>
<evidence type="ECO:0000313" key="2">
    <source>
        <dbReference type="Proteomes" id="UP001238973"/>
    </source>
</evidence>
<dbReference type="EMBL" id="JAUCFI010000001">
    <property type="protein sequence ID" value="MDM5281808.1"/>
    <property type="molecule type" value="Genomic_DNA"/>
</dbReference>
<organism evidence="1 2">
    <name type="scientific">Peribacillus frigoritolerans</name>
    <dbReference type="NCBI Taxonomy" id="450367"/>
    <lineage>
        <taxon>Bacteria</taxon>
        <taxon>Bacillati</taxon>
        <taxon>Bacillota</taxon>
        <taxon>Bacilli</taxon>
        <taxon>Bacillales</taxon>
        <taxon>Bacillaceae</taxon>
        <taxon>Peribacillus</taxon>
    </lineage>
</organism>